<dbReference type="PIRSF" id="PIRSF004967">
    <property type="entry name" value="DPH1"/>
    <property type="match status" value="1"/>
</dbReference>
<evidence type="ECO:0000256" key="2">
    <source>
        <dbReference type="ARBA" id="ARBA00005156"/>
    </source>
</evidence>
<proteinExistence type="inferred from homology"/>
<dbReference type="GO" id="GO:0051539">
    <property type="term" value="F:4 iron, 4 sulfur cluster binding"/>
    <property type="evidence" value="ECO:0007669"/>
    <property type="project" value="UniProtKB-UniRule"/>
</dbReference>
<dbReference type="EC" id="2.5.1.108" evidence="3 10"/>
<evidence type="ECO:0000256" key="8">
    <source>
        <dbReference type="ARBA" id="ARBA00023014"/>
    </source>
</evidence>
<dbReference type="Pfam" id="PF01866">
    <property type="entry name" value="Diphthamide_syn"/>
    <property type="match status" value="1"/>
</dbReference>
<keyword evidence="6 10" id="KW-0479">Metal-binding</keyword>
<keyword evidence="4 10" id="KW-0808">Transferase</keyword>
<evidence type="ECO:0000256" key="10">
    <source>
        <dbReference type="PIRNR" id="PIRNR004967"/>
    </source>
</evidence>
<dbReference type="PANTHER" id="PTHR10762">
    <property type="entry name" value="DIPHTHAMIDE BIOSYNTHESIS PROTEIN"/>
    <property type="match status" value="1"/>
</dbReference>
<dbReference type="InterPro" id="IPR042264">
    <property type="entry name" value="DPH1/DPH2_2"/>
</dbReference>
<dbReference type="InterPro" id="IPR016435">
    <property type="entry name" value="DPH1/DPH2"/>
</dbReference>
<comment type="cofactor">
    <cofactor evidence="1 10">
        <name>[4Fe-4S] cluster</name>
        <dbReference type="ChEBI" id="CHEBI:49883"/>
    </cofactor>
</comment>
<name>A0A133UV90_9EURY</name>
<dbReference type="Gene3D" id="3.40.50.11860">
    <property type="entry name" value="Diphthamide synthesis DPH1/DPH2 domain 3"/>
    <property type="match status" value="1"/>
</dbReference>
<dbReference type="NCBIfam" id="TIGR00322">
    <property type="entry name" value="diphth2_R"/>
    <property type="match status" value="1"/>
</dbReference>
<dbReference type="NCBIfam" id="TIGR03682">
    <property type="entry name" value="arCOG04112"/>
    <property type="match status" value="1"/>
</dbReference>
<dbReference type="InterPro" id="IPR022428">
    <property type="entry name" value="Dph2_arc"/>
</dbReference>
<gene>
    <name evidence="11" type="ORF">AKJ37_01275</name>
</gene>
<dbReference type="FunFam" id="3.40.50.11860:FF:000001">
    <property type="entry name" value="2-(3-amino-3-carboxypropyl)histidine synthase subunit 2"/>
    <property type="match status" value="1"/>
</dbReference>
<evidence type="ECO:0000256" key="3">
    <source>
        <dbReference type="ARBA" id="ARBA00012221"/>
    </source>
</evidence>
<evidence type="ECO:0000256" key="7">
    <source>
        <dbReference type="ARBA" id="ARBA00023004"/>
    </source>
</evidence>
<dbReference type="Gene3D" id="3.40.50.11840">
    <property type="entry name" value="Diphthamide synthesis DPH1/DPH2 domain 1"/>
    <property type="match status" value="1"/>
</dbReference>
<evidence type="ECO:0000313" key="12">
    <source>
        <dbReference type="Proteomes" id="UP000070463"/>
    </source>
</evidence>
<dbReference type="GO" id="GO:0046872">
    <property type="term" value="F:metal ion binding"/>
    <property type="evidence" value="ECO:0007669"/>
    <property type="project" value="UniProtKB-KW"/>
</dbReference>
<dbReference type="PANTHER" id="PTHR10762:SF1">
    <property type="entry name" value="2-(3-AMINO-3-CARBOXYPROPYL)HISTIDINE SYNTHASE SUBUNIT 1"/>
    <property type="match status" value="1"/>
</dbReference>
<keyword evidence="5 10" id="KW-0949">S-adenosyl-L-methionine</keyword>
<evidence type="ECO:0000313" key="11">
    <source>
        <dbReference type="EMBL" id="KXA98122.1"/>
    </source>
</evidence>
<dbReference type="EMBL" id="LHXR01000008">
    <property type="protein sequence ID" value="KXA98122.1"/>
    <property type="molecule type" value="Genomic_DNA"/>
</dbReference>
<dbReference type="AlphaFoldDB" id="A0A133UV90"/>
<dbReference type="InterPro" id="IPR035435">
    <property type="entry name" value="DPH1/DPH2_euk_archaea"/>
</dbReference>
<dbReference type="PATRIC" id="fig|1698267.3.peg.1669"/>
<comment type="caution">
    <text evidence="11">The sequence shown here is derived from an EMBL/GenBank/DDBJ whole genome shotgun (WGS) entry which is preliminary data.</text>
</comment>
<evidence type="ECO:0000256" key="5">
    <source>
        <dbReference type="ARBA" id="ARBA00022691"/>
    </source>
</evidence>
<comment type="function">
    <text evidence="10">Catalyzes the first step of diphthamide biosynthesis, i.e. the transfer of the 3-amino-3-carboxypropyl group from S-adenosyl-L-methionine (SAM) to the C2 position of the imidazole ring of the target histidine residue in translation elongation factor 2 (EF-2).</text>
</comment>
<evidence type="ECO:0000256" key="9">
    <source>
        <dbReference type="ARBA" id="ARBA00048403"/>
    </source>
</evidence>
<keyword evidence="12" id="KW-1185">Reference proteome</keyword>
<keyword evidence="7 10" id="KW-0408">Iron</keyword>
<organism evidence="11 12">
    <name type="scientific">candidate division MSBL1 archaeon SCGC-AAA259I09</name>
    <dbReference type="NCBI Taxonomy" id="1698267"/>
    <lineage>
        <taxon>Archaea</taxon>
        <taxon>Methanobacteriati</taxon>
        <taxon>Methanobacteriota</taxon>
        <taxon>candidate division MSBL1</taxon>
    </lineage>
</organism>
<comment type="pathway">
    <text evidence="2 10">Protein modification; peptidyl-diphthamide biosynthesis.</text>
</comment>
<sequence>MYDFEPESVKKFIEENEANKVAVQLPSGLRPYYSEIKKDYDEAGVKALFLTGSCFGACDIADREAETMECDALVHYGHADMGVPTSIPVLYVEAHMEAEPFDVLEKALPELRGSVWGLTTTVQHIDHLYEVKEVLSGEKIKSVIGDPGPRAKYPGQILGCDWGSARSVSGEVDGFIYIGTGEFHPVGIILATGKPVISINPLADDYERTNPELEKFMRKRWAVIAEAKSCQSFGVLVSVKGGQNRMSLAESLSEKLDKQGYDSCILVADDVNTEALRDFQIEAFVNTACPRLAISDEELFDGPVLTPFEAEVLIGDRDWEDYHLNGIGINFEI</sequence>
<evidence type="ECO:0000256" key="4">
    <source>
        <dbReference type="ARBA" id="ARBA00022679"/>
    </source>
</evidence>
<dbReference type="Proteomes" id="UP000070463">
    <property type="component" value="Unassembled WGS sequence"/>
</dbReference>
<dbReference type="UniPathway" id="UPA00559"/>
<dbReference type="InterPro" id="IPR042263">
    <property type="entry name" value="DPH1/DPH2_1"/>
</dbReference>
<dbReference type="SFLD" id="SFLDS00032">
    <property type="entry name" value="Radical_SAM_3-amino-3-carboxyp"/>
    <property type="match status" value="1"/>
</dbReference>
<dbReference type="InterPro" id="IPR042265">
    <property type="entry name" value="DPH1/DPH2_3"/>
</dbReference>
<comment type="catalytic activity">
    <reaction evidence="9 10">
        <text>L-histidyl-[translation elongation factor 2] + S-adenosyl-L-methionine = 2-[(3S)-amino-3-carboxypropyl]-L-histidyl-[translation elongation factor 2] + S-methyl-5'-thioadenosine + H(+)</text>
        <dbReference type="Rhea" id="RHEA:36783"/>
        <dbReference type="Rhea" id="RHEA-COMP:9748"/>
        <dbReference type="Rhea" id="RHEA-COMP:9749"/>
        <dbReference type="ChEBI" id="CHEBI:15378"/>
        <dbReference type="ChEBI" id="CHEBI:17509"/>
        <dbReference type="ChEBI" id="CHEBI:29979"/>
        <dbReference type="ChEBI" id="CHEBI:59789"/>
        <dbReference type="ChEBI" id="CHEBI:73995"/>
        <dbReference type="EC" id="2.5.1.108"/>
    </reaction>
</comment>
<reference evidence="11 12" key="1">
    <citation type="journal article" date="2016" name="Sci. Rep.">
        <title>Metabolic traits of an uncultured archaeal lineage -MSBL1- from brine pools of the Red Sea.</title>
        <authorList>
            <person name="Mwirichia R."/>
            <person name="Alam I."/>
            <person name="Rashid M."/>
            <person name="Vinu M."/>
            <person name="Ba-Alawi W."/>
            <person name="Anthony Kamau A."/>
            <person name="Kamanda Ngugi D."/>
            <person name="Goker M."/>
            <person name="Klenk H.P."/>
            <person name="Bajic V."/>
            <person name="Stingl U."/>
        </authorList>
    </citation>
    <scope>NUCLEOTIDE SEQUENCE [LARGE SCALE GENOMIC DNA]</scope>
    <source>
        <strain evidence="11">SCGC-AAA259I09</strain>
    </source>
</reference>
<keyword evidence="8 10" id="KW-0411">Iron-sulfur</keyword>
<evidence type="ECO:0000256" key="1">
    <source>
        <dbReference type="ARBA" id="ARBA00001966"/>
    </source>
</evidence>
<dbReference type="Gene3D" id="3.40.50.11850">
    <property type="entry name" value="Diphthamide synthesis DPH1/DPH2 domain 2"/>
    <property type="match status" value="1"/>
</dbReference>
<comment type="similarity">
    <text evidence="10">Belongs to the DPH1/DPH2 family.</text>
</comment>
<evidence type="ECO:0000256" key="6">
    <source>
        <dbReference type="ARBA" id="ARBA00022723"/>
    </source>
</evidence>
<dbReference type="GO" id="GO:0090560">
    <property type="term" value="F:2-(3-amino-3-carboxypropyl)histidine synthase activity"/>
    <property type="evidence" value="ECO:0007669"/>
    <property type="project" value="UniProtKB-UniRule"/>
</dbReference>
<dbReference type="GO" id="GO:0017183">
    <property type="term" value="P:protein histidyl modification to diphthamide"/>
    <property type="evidence" value="ECO:0007669"/>
    <property type="project" value="UniProtKB-UniRule"/>
</dbReference>
<protein>
    <recommendedName>
        <fullName evidence="3 10">2-(3-amino-3-carboxypropyl)histidine synthase</fullName>
        <ecNumber evidence="3 10">2.5.1.108</ecNumber>
    </recommendedName>
</protein>
<accession>A0A133UV90</accession>
<keyword evidence="10" id="KW-0004">4Fe-4S</keyword>